<reference evidence="1" key="1">
    <citation type="journal article" date="2017" name="Appl. Environ. Microbiol.">
        <title>Molecular characterization of an Endozoicomonas-like organism causing infection in king scallop Pecten maximus L.</title>
        <authorList>
            <person name="Cano I."/>
            <person name="van Aerle R."/>
            <person name="Ross S."/>
            <person name="Verner-Jeffreys D.W."/>
            <person name="Paley R.K."/>
            <person name="Rimmer G."/>
            <person name="Ryder D."/>
            <person name="Hooper P."/>
            <person name="Stone D."/>
            <person name="Feist S.W."/>
        </authorList>
    </citation>
    <scope>NUCLEOTIDE SEQUENCE</scope>
</reference>
<sequence>MIFDACLIQAFYLSSYYRVPIQSWYAFNDNFFGEKIASALCNKAVLVFRTIMFVSADSRQNDCYHYAQNMHFWCSDKRGM</sequence>
<dbReference type="EMBL" id="NSIT01000148">
    <property type="protein sequence ID" value="PJE78636.1"/>
    <property type="molecule type" value="Genomic_DNA"/>
</dbReference>
<evidence type="ECO:0000313" key="1">
    <source>
        <dbReference type="EMBL" id="PJE78636.1"/>
    </source>
</evidence>
<comment type="caution">
    <text evidence="1">The sequence shown here is derived from an EMBL/GenBank/DDBJ whole genome shotgun (WGS) entry which is preliminary data.</text>
</comment>
<gene>
    <name evidence="1" type="ORF">CI610_02425</name>
</gene>
<organism evidence="1">
    <name type="scientific">invertebrate metagenome</name>
    <dbReference type="NCBI Taxonomy" id="1711999"/>
    <lineage>
        <taxon>unclassified sequences</taxon>
        <taxon>metagenomes</taxon>
        <taxon>organismal metagenomes</taxon>
    </lineage>
</organism>
<name>A0A2H9T5Y6_9ZZZZ</name>
<protein>
    <submittedName>
        <fullName evidence="1">Uncharacterized protein</fullName>
    </submittedName>
</protein>
<dbReference type="AlphaFoldDB" id="A0A2H9T5Y6"/>
<proteinExistence type="predicted"/>
<accession>A0A2H9T5Y6</accession>